<evidence type="ECO:0000256" key="2">
    <source>
        <dbReference type="ARBA" id="ARBA00022679"/>
    </source>
</evidence>
<name>A0A5J6HDZ0_STRAD</name>
<dbReference type="PIRSF" id="PIRSF006078">
    <property type="entry name" value="GlxK"/>
    <property type="match status" value="1"/>
</dbReference>
<dbReference type="InterPro" id="IPR018193">
    <property type="entry name" value="Glyc_kinase_flavodox-like_fold"/>
</dbReference>
<evidence type="ECO:0000256" key="4">
    <source>
        <dbReference type="PIRNR" id="PIRNR006078"/>
    </source>
</evidence>
<evidence type="ECO:0000313" key="6">
    <source>
        <dbReference type="Proteomes" id="UP000326553"/>
    </source>
</evidence>
<dbReference type="GO" id="GO:0008887">
    <property type="term" value="F:glycerate kinase activity"/>
    <property type="evidence" value="ECO:0007669"/>
    <property type="project" value="UniProtKB-UniRule"/>
</dbReference>
<proteinExistence type="inferred from homology"/>
<dbReference type="SUPFAM" id="SSF110738">
    <property type="entry name" value="Glycerate kinase I"/>
    <property type="match status" value="1"/>
</dbReference>
<sequence>MSDDGLPALRPDVVIAPNCMRGYATSSQVATALAEGVRSARPYADIALCPLADGGDGTLDALEAVRGGLRRPAEADDARGRARSTEWLALDPSTAVVETASVCGLGALRPHELDPLEATSRGVGQIVAAAVDAGATSLVIGLGGTAVVDGGAGALAALGARFVDRFGHPVDPCPRTLTSAVAVDLAPARRRLAGVRLRFLADVSTPLSGNLTTFGAQKGVTAHNRPQAVRALHHLLRLLAEAGDPEAPRRFEEPWFGAGGGTGFGLTAVARATAESGATGMLEIADPEDAVGAAPLVLTAEGVVDEGTWQGKLPGAIAQRRAGAGLPTALVAVRVTAPPPEGPMSTHQIARTSSRGAVTGPDLWRGLARAAHQACDQWQGTALLEQA</sequence>
<keyword evidence="6" id="KW-1185">Reference proteome</keyword>
<dbReference type="EC" id="2.7.1.-" evidence="5"/>
<evidence type="ECO:0000256" key="3">
    <source>
        <dbReference type="ARBA" id="ARBA00022777"/>
    </source>
</evidence>
<evidence type="ECO:0000256" key="1">
    <source>
        <dbReference type="ARBA" id="ARBA00006284"/>
    </source>
</evidence>
<dbReference type="Proteomes" id="UP000326553">
    <property type="component" value="Chromosome"/>
</dbReference>
<keyword evidence="3 4" id="KW-0418">Kinase</keyword>
<protein>
    <submittedName>
        <fullName evidence="5">Glycerate kinase</fullName>
        <ecNumber evidence="5">2.7.1.-</ecNumber>
    </submittedName>
</protein>
<dbReference type="RefSeq" id="WP_055528992.1">
    <property type="nucleotide sequence ID" value="NZ_CP023695.1"/>
</dbReference>
<dbReference type="AlphaFoldDB" id="A0A5J6HDZ0"/>
<dbReference type="EMBL" id="CP023695">
    <property type="protein sequence ID" value="QEV16633.1"/>
    <property type="molecule type" value="Genomic_DNA"/>
</dbReference>
<reference evidence="5 6" key="1">
    <citation type="submission" date="2017-09" db="EMBL/GenBank/DDBJ databases">
        <authorList>
            <person name="Lee N."/>
            <person name="Cho B.-K."/>
        </authorList>
    </citation>
    <scope>NUCLEOTIDE SEQUENCE [LARGE SCALE GENOMIC DNA]</scope>
    <source>
        <strain evidence="5 6">ATCC 12461</strain>
    </source>
</reference>
<dbReference type="NCBIfam" id="TIGR00045">
    <property type="entry name" value="glycerate kinase"/>
    <property type="match status" value="1"/>
</dbReference>
<dbReference type="Gene3D" id="3.40.50.10350">
    <property type="entry name" value="Glycerate kinase, domain 1"/>
    <property type="match status" value="1"/>
</dbReference>
<keyword evidence="2 4" id="KW-0808">Transferase</keyword>
<dbReference type="Pfam" id="PF02595">
    <property type="entry name" value="Gly_kinase"/>
    <property type="match status" value="1"/>
</dbReference>
<dbReference type="Gene3D" id="3.90.1510.10">
    <property type="entry name" value="Glycerate kinase, domain 2"/>
    <property type="match status" value="1"/>
</dbReference>
<dbReference type="InterPro" id="IPR036129">
    <property type="entry name" value="Glycerate_kinase_sf"/>
</dbReference>
<dbReference type="OrthoDB" id="9774290at2"/>
<evidence type="ECO:0000313" key="5">
    <source>
        <dbReference type="EMBL" id="QEV16633.1"/>
    </source>
</evidence>
<organism evidence="5 6">
    <name type="scientific">Streptomyces alboniger</name>
    <dbReference type="NCBI Taxonomy" id="132473"/>
    <lineage>
        <taxon>Bacteria</taxon>
        <taxon>Bacillati</taxon>
        <taxon>Actinomycetota</taxon>
        <taxon>Actinomycetes</taxon>
        <taxon>Kitasatosporales</taxon>
        <taxon>Streptomycetaceae</taxon>
        <taxon>Streptomyces</taxon>
        <taxon>Streptomyces aurantiacus group</taxon>
    </lineage>
</organism>
<accession>A0A5J6HDZ0</accession>
<dbReference type="KEGG" id="salw:CP975_03150"/>
<dbReference type="InterPro" id="IPR004381">
    <property type="entry name" value="Glycerate_kinase"/>
</dbReference>
<dbReference type="GO" id="GO:0031388">
    <property type="term" value="P:organic acid phosphorylation"/>
    <property type="evidence" value="ECO:0007669"/>
    <property type="project" value="UniProtKB-UniRule"/>
</dbReference>
<gene>
    <name evidence="5" type="ORF">CP975_03150</name>
</gene>
<dbReference type="InterPro" id="IPR018197">
    <property type="entry name" value="Glycerate_kinase_RE-like"/>
</dbReference>
<comment type="similarity">
    <text evidence="1 4">Belongs to the glycerate kinase type-1 family.</text>
</comment>
<dbReference type="PANTHER" id="PTHR21599">
    <property type="entry name" value="GLYCERATE KINASE"/>
    <property type="match status" value="1"/>
</dbReference>
<dbReference type="PANTHER" id="PTHR21599:SF0">
    <property type="entry name" value="GLYCERATE KINASE"/>
    <property type="match status" value="1"/>
</dbReference>